<evidence type="ECO:0000313" key="3">
    <source>
        <dbReference type="Proteomes" id="UP001163105"/>
    </source>
</evidence>
<dbReference type="InterPro" id="IPR038765">
    <property type="entry name" value="Papain-like_cys_pep_sf"/>
</dbReference>
<feature type="signal peptide" evidence="1">
    <location>
        <begin position="1"/>
        <end position="19"/>
    </location>
</feature>
<dbReference type="Gene3D" id="3.90.1720.10">
    <property type="entry name" value="endopeptidase domain like (from Nostoc punctiforme)"/>
    <property type="match status" value="1"/>
</dbReference>
<evidence type="ECO:0000256" key="1">
    <source>
        <dbReference type="SAM" id="SignalP"/>
    </source>
</evidence>
<dbReference type="EMBL" id="JAQHRD010000003">
    <property type="protein sequence ID" value="KAJ6443668.1"/>
    <property type="molecule type" value="Genomic_DNA"/>
</dbReference>
<dbReference type="AlphaFoldDB" id="A0AB34FW46"/>
<organism evidence="2 3">
    <name type="scientific">Purpureocillium lavendulum</name>
    <dbReference type="NCBI Taxonomy" id="1247861"/>
    <lineage>
        <taxon>Eukaryota</taxon>
        <taxon>Fungi</taxon>
        <taxon>Dikarya</taxon>
        <taxon>Ascomycota</taxon>
        <taxon>Pezizomycotina</taxon>
        <taxon>Sordariomycetes</taxon>
        <taxon>Hypocreomycetidae</taxon>
        <taxon>Hypocreales</taxon>
        <taxon>Ophiocordycipitaceae</taxon>
        <taxon>Purpureocillium</taxon>
    </lineage>
</organism>
<dbReference type="Proteomes" id="UP001163105">
    <property type="component" value="Unassembled WGS sequence"/>
</dbReference>
<protein>
    <submittedName>
        <fullName evidence="2">NlpC/P60-like cell-wall peptidase</fullName>
    </submittedName>
</protein>
<accession>A0AB34FW46</accession>
<evidence type="ECO:0000313" key="2">
    <source>
        <dbReference type="EMBL" id="KAJ6443668.1"/>
    </source>
</evidence>
<gene>
    <name evidence="2" type="ORF">O9K51_04847</name>
</gene>
<dbReference type="SUPFAM" id="SSF54001">
    <property type="entry name" value="Cysteine proteinases"/>
    <property type="match status" value="1"/>
</dbReference>
<reference evidence="2" key="1">
    <citation type="submission" date="2023-01" db="EMBL/GenBank/DDBJ databases">
        <title>The growth and conidiation of Purpureocillium lavendulum are regulated by nitrogen source and histone H3K14 acetylation.</title>
        <authorList>
            <person name="Tang P."/>
            <person name="Han J."/>
            <person name="Zhang C."/>
            <person name="Tang P."/>
            <person name="Qi F."/>
            <person name="Zhang K."/>
            <person name="Liang L."/>
        </authorList>
    </citation>
    <scope>NUCLEOTIDE SEQUENCE</scope>
    <source>
        <strain evidence="2">YMF1.00683</strain>
    </source>
</reference>
<dbReference type="Gene3D" id="2.30.30.40">
    <property type="entry name" value="SH3 Domains"/>
    <property type="match status" value="1"/>
</dbReference>
<proteinExistence type="predicted"/>
<sequence length="249" mass="26806">MQFKSLAISLAAVLPLVSAYPITGNDVNCREGPGTNHKVIKTYAKGTDVKVTCQTNGESVSGSSIWDKTGDNCYVSDLYVKTGSSGMVVGECGGGTKPPSGGSSYNGKISRKEILERANYWVSRHIPYSMSKTYPDSQGRRYRTDCSGFVSMALHANSPGYSTVSLPEIAKPISWSDIKPGDLVGTLGPGTGGAAGHVTLFKEFTDKTKKQYRTLECRGSQGCVSSVRPVGWKDGKFTSKPYRYIRVTD</sequence>
<keyword evidence="3" id="KW-1185">Reference proteome</keyword>
<feature type="chain" id="PRO_5044324013" evidence="1">
    <location>
        <begin position="20"/>
        <end position="249"/>
    </location>
</feature>
<comment type="caution">
    <text evidence="2">The sequence shown here is derived from an EMBL/GenBank/DDBJ whole genome shotgun (WGS) entry which is preliminary data.</text>
</comment>
<name>A0AB34FW46_9HYPO</name>
<keyword evidence="1" id="KW-0732">Signal</keyword>